<dbReference type="WBParaSite" id="BXY_1504000.1">
    <property type="protein sequence ID" value="BXY_1504000.1"/>
    <property type="gene ID" value="BXY_1504000"/>
</dbReference>
<proteinExistence type="predicted"/>
<evidence type="ECO:0000313" key="3">
    <source>
        <dbReference type="Proteomes" id="UP000659654"/>
    </source>
</evidence>
<dbReference type="EMBL" id="CAJFCV020000006">
    <property type="protein sequence ID" value="CAG9131664.1"/>
    <property type="molecule type" value="Genomic_DNA"/>
</dbReference>
<keyword evidence="3" id="KW-1185">Reference proteome</keyword>
<dbReference type="Proteomes" id="UP000095284">
    <property type="component" value="Unplaced"/>
</dbReference>
<dbReference type="AlphaFoldDB" id="A0A1I7SPP7"/>
<protein>
    <submittedName>
        <fullName evidence="1">(pine wood nematode) hypothetical protein</fullName>
    </submittedName>
</protein>
<accession>A0A1I7SPP7</accession>
<evidence type="ECO:0000313" key="2">
    <source>
        <dbReference type="Proteomes" id="UP000095284"/>
    </source>
</evidence>
<dbReference type="Proteomes" id="UP000582659">
    <property type="component" value="Unassembled WGS sequence"/>
</dbReference>
<dbReference type="Proteomes" id="UP000659654">
    <property type="component" value="Unassembled WGS sequence"/>
</dbReference>
<gene>
    <name evidence="1" type="ORF">BXYJ_LOCUS15419</name>
</gene>
<reference evidence="1" key="2">
    <citation type="submission" date="2020-09" db="EMBL/GenBank/DDBJ databases">
        <authorList>
            <person name="Kikuchi T."/>
        </authorList>
    </citation>
    <scope>NUCLEOTIDE SEQUENCE</scope>
    <source>
        <strain evidence="1">Ka4C1</strain>
    </source>
</reference>
<evidence type="ECO:0000313" key="1">
    <source>
        <dbReference type="EMBL" id="CAD5235328.1"/>
    </source>
</evidence>
<sequence>MERKSKRIHKKIEKVAETGCVPKVQNAVRPVSFCEEKQVAVDFSAKDLPHQPMTISIISANPNKAGMIFFRSGLGRPEAGSPMERRYLIDQKPEFLKRFDFYANFAL</sequence>
<evidence type="ECO:0000313" key="4">
    <source>
        <dbReference type="WBParaSite" id="BXY_1504000.1"/>
    </source>
</evidence>
<organism evidence="2 4">
    <name type="scientific">Bursaphelenchus xylophilus</name>
    <name type="common">Pinewood nematode worm</name>
    <name type="synonym">Aphelenchoides xylophilus</name>
    <dbReference type="NCBI Taxonomy" id="6326"/>
    <lineage>
        <taxon>Eukaryota</taxon>
        <taxon>Metazoa</taxon>
        <taxon>Ecdysozoa</taxon>
        <taxon>Nematoda</taxon>
        <taxon>Chromadorea</taxon>
        <taxon>Rhabditida</taxon>
        <taxon>Tylenchina</taxon>
        <taxon>Tylenchomorpha</taxon>
        <taxon>Aphelenchoidea</taxon>
        <taxon>Aphelenchoididae</taxon>
        <taxon>Bursaphelenchus</taxon>
    </lineage>
</organism>
<dbReference type="EMBL" id="CAJFDI010000006">
    <property type="protein sequence ID" value="CAD5235328.1"/>
    <property type="molecule type" value="Genomic_DNA"/>
</dbReference>
<reference evidence="4" key="1">
    <citation type="submission" date="2016-11" db="UniProtKB">
        <authorList>
            <consortium name="WormBaseParasite"/>
        </authorList>
    </citation>
    <scope>IDENTIFICATION</scope>
</reference>
<name>A0A1I7SPP7_BURXY</name>